<name>A0A699HT73_TANCI</name>
<organism evidence="2">
    <name type="scientific">Tanacetum cinerariifolium</name>
    <name type="common">Dalmatian daisy</name>
    <name type="synonym">Chrysanthemum cinerariifolium</name>
    <dbReference type="NCBI Taxonomy" id="118510"/>
    <lineage>
        <taxon>Eukaryota</taxon>
        <taxon>Viridiplantae</taxon>
        <taxon>Streptophyta</taxon>
        <taxon>Embryophyta</taxon>
        <taxon>Tracheophyta</taxon>
        <taxon>Spermatophyta</taxon>
        <taxon>Magnoliopsida</taxon>
        <taxon>eudicotyledons</taxon>
        <taxon>Gunneridae</taxon>
        <taxon>Pentapetalae</taxon>
        <taxon>asterids</taxon>
        <taxon>campanulids</taxon>
        <taxon>Asterales</taxon>
        <taxon>Asteraceae</taxon>
        <taxon>Asteroideae</taxon>
        <taxon>Anthemideae</taxon>
        <taxon>Anthemidinae</taxon>
        <taxon>Tanacetum</taxon>
    </lineage>
</organism>
<protein>
    <submittedName>
        <fullName evidence="2">Ribonuclease H-like domain-containing protein</fullName>
    </submittedName>
</protein>
<dbReference type="EMBL" id="BKCJ010187864">
    <property type="protein sequence ID" value="GEY54763.1"/>
    <property type="molecule type" value="Genomic_DNA"/>
</dbReference>
<gene>
    <name evidence="2" type="ORF">Tci_426737</name>
</gene>
<comment type="caution">
    <text evidence="2">The sequence shown here is derived from an EMBL/GenBank/DDBJ whole genome shotgun (WGS) entry which is preliminary data.</text>
</comment>
<dbReference type="AlphaFoldDB" id="A0A699HT73"/>
<feature type="non-terminal residue" evidence="2">
    <location>
        <position position="192"/>
    </location>
</feature>
<reference evidence="2" key="1">
    <citation type="journal article" date="2019" name="Sci. Rep.">
        <title>Draft genome of Tanacetum cinerariifolium, the natural source of mosquito coil.</title>
        <authorList>
            <person name="Yamashiro T."/>
            <person name="Shiraishi A."/>
            <person name="Satake H."/>
            <person name="Nakayama K."/>
        </authorList>
    </citation>
    <scope>NUCLEOTIDE SEQUENCE</scope>
</reference>
<proteinExistence type="predicted"/>
<feature type="region of interest" description="Disordered" evidence="1">
    <location>
        <begin position="152"/>
        <end position="192"/>
    </location>
</feature>
<sequence>MWLFKHKHFADGSLSKYNARLVANGNNQQLSVDYDETFSLVVKTYYYLHHSQSCFFLALACSSTRCQESYSTWHLAPVFSDLRVMLLILVFVTADDPVDTESKMGVDGTLVSDLTLYRSLSRALQYLTFTRPDLSYAVQKVKKVKVQVVKDNKEKDKIRAKPDKIKSKQEARKSPDSSPTKSKPSQSQESIK</sequence>
<accession>A0A699HT73</accession>
<feature type="compositionally biased region" description="Low complexity" evidence="1">
    <location>
        <begin position="176"/>
        <end position="192"/>
    </location>
</feature>
<feature type="compositionally biased region" description="Basic and acidic residues" evidence="1">
    <location>
        <begin position="152"/>
        <end position="175"/>
    </location>
</feature>
<evidence type="ECO:0000313" key="2">
    <source>
        <dbReference type="EMBL" id="GEY54763.1"/>
    </source>
</evidence>
<evidence type="ECO:0000256" key="1">
    <source>
        <dbReference type="SAM" id="MobiDB-lite"/>
    </source>
</evidence>